<sequence>MSTAPQAPRRPHEHTEHGVLRPDPYHWLRDAGSPDVLAHLVAERSWYDSVTGHVASLIEELRAEMARRTPPSDSSVSYRCRRFSYYTHAPAGSEHPQLLRYLHVSDPAGAPGTLQPPDDPNHSAELLLDSADLAGDSTYVDLGLTLVSPDERILAYSYDVRGDEVYRLRFRDLESGDDLPDDLPRTYFGGAWGAGSDSFLYTVHDDSYRPFQVWRHRIGTAADEDELLLEEGDPRFELRLRQCRTGRLAVIWARSPDTTEVWTVDTTDPTAAPRSVGGRREGVSYHAEHVLLPDGSDDLLVVTDDGAREHRLMLAPVPRTGDQDHRGWRQLLSEDPAVRLERVDAFAEHAVLSVRTKGERRLRVFALGSLLGGWPAGSAEPTLEVRPQLPAGTVHLGRNVQYDTHSVVVADGSYVHPWVWSSVDLGSGGRSTVHRQQSPGHDPDDYVCERREFPSADGVAVPATVVRHRDTPMDGSAPALLYGYGAYEAVFEPEWDVGLPCLLDRGVVFVHAHVRGGGEGGRGWYLDGRLDRKQNTFSDQIAVADGLVRDGLVDGSRLATRGLSAGGLLQGAVFSQRPDRWRAVVAEVPFVDVVTTMFDATVPLTPQEWGEWGDPRKVEEFGFLLAYSPYDNLPPAGGRPDLLVTGAVNDPRVLVGEPAKWVALLRHTDPDWSPRCLFRVETGEGAHTGPSGRFAHQAYEAEVQAWLLDRLL</sequence>
<dbReference type="SUPFAM" id="SSF50993">
    <property type="entry name" value="Peptidase/esterase 'gauge' domain"/>
    <property type="match status" value="1"/>
</dbReference>
<feature type="compositionally biased region" description="Basic and acidic residues" evidence="5">
    <location>
        <begin position="13"/>
        <end position="23"/>
    </location>
</feature>
<dbReference type="Pfam" id="PF00326">
    <property type="entry name" value="Peptidase_S9"/>
    <property type="match status" value="1"/>
</dbReference>
<evidence type="ECO:0000259" key="7">
    <source>
        <dbReference type="Pfam" id="PF02897"/>
    </source>
</evidence>
<name>A0A6J4M318_9ACTN</name>
<keyword evidence="2 8" id="KW-0645">Protease</keyword>
<dbReference type="AlphaFoldDB" id="A0A6J4M318"/>
<dbReference type="InterPro" id="IPR029058">
    <property type="entry name" value="AB_hydrolase_fold"/>
</dbReference>
<dbReference type="InterPro" id="IPR001375">
    <property type="entry name" value="Peptidase_S9_cat"/>
</dbReference>
<dbReference type="PANTHER" id="PTHR11757:SF19">
    <property type="entry name" value="PROLYL ENDOPEPTIDASE-LIKE"/>
    <property type="match status" value="1"/>
</dbReference>
<dbReference type="EC" id="3.4.21.83" evidence="8"/>
<dbReference type="Pfam" id="PF02897">
    <property type="entry name" value="Peptidase_S9_N"/>
    <property type="match status" value="1"/>
</dbReference>
<evidence type="ECO:0000256" key="4">
    <source>
        <dbReference type="ARBA" id="ARBA00022825"/>
    </source>
</evidence>
<evidence type="ECO:0000256" key="3">
    <source>
        <dbReference type="ARBA" id="ARBA00022801"/>
    </source>
</evidence>
<protein>
    <submittedName>
        <fullName evidence="8">Protease II</fullName>
        <ecNumber evidence="8">3.4.21.83</ecNumber>
    </submittedName>
</protein>
<evidence type="ECO:0000259" key="6">
    <source>
        <dbReference type="Pfam" id="PF00326"/>
    </source>
</evidence>
<evidence type="ECO:0000256" key="5">
    <source>
        <dbReference type="SAM" id="MobiDB-lite"/>
    </source>
</evidence>
<dbReference type="PRINTS" id="PR00862">
    <property type="entry name" value="PROLIGOPTASE"/>
</dbReference>
<feature type="region of interest" description="Disordered" evidence="5">
    <location>
        <begin position="1"/>
        <end position="23"/>
    </location>
</feature>
<dbReference type="Gene3D" id="3.40.50.1820">
    <property type="entry name" value="alpha/beta hydrolase"/>
    <property type="match status" value="1"/>
</dbReference>
<dbReference type="EMBL" id="CADCUJ010000056">
    <property type="protein sequence ID" value="CAA9348484.1"/>
    <property type="molecule type" value="Genomic_DNA"/>
</dbReference>
<proteinExistence type="inferred from homology"/>
<feature type="domain" description="Peptidase S9A N-terminal" evidence="7">
    <location>
        <begin position="5"/>
        <end position="433"/>
    </location>
</feature>
<reference evidence="8" key="1">
    <citation type="submission" date="2020-02" db="EMBL/GenBank/DDBJ databases">
        <authorList>
            <person name="Meier V. D."/>
        </authorList>
    </citation>
    <scope>NUCLEOTIDE SEQUENCE</scope>
    <source>
        <strain evidence="8">AVDCRST_MAG72</strain>
    </source>
</reference>
<organism evidence="8">
    <name type="scientific">uncultured Nocardioidaceae bacterium</name>
    <dbReference type="NCBI Taxonomy" id="253824"/>
    <lineage>
        <taxon>Bacteria</taxon>
        <taxon>Bacillati</taxon>
        <taxon>Actinomycetota</taxon>
        <taxon>Actinomycetes</taxon>
        <taxon>Propionibacteriales</taxon>
        <taxon>Nocardioidaceae</taxon>
        <taxon>environmental samples</taxon>
    </lineage>
</organism>
<evidence type="ECO:0000256" key="1">
    <source>
        <dbReference type="ARBA" id="ARBA00005228"/>
    </source>
</evidence>
<accession>A0A6J4M318</accession>
<dbReference type="InterPro" id="IPR023302">
    <property type="entry name" value="Pept_S9A_N"/>
</dbReference>
<gene>
    <name evidence="8" type="ORF">AVDCRST_MAG72-1271</name>
</gene>
<dbReference type="GO" id="GO:0006508">
    <property type="term" value="P:proteolysis"/>
    <property type="evidence" value="ECO:0007669"/>
    <property type="project" value="UniProtKB-KW"/>
</dbReference>
<dbReference type="Gene3D" id="2.130.10.120">
    <property type="entry name" value="Prolyl oligopeptidase, N-terminal domain"/>
    <property type="match status" value="1"/>
</dbReference>
<keyword evidence="4" id="KW-0720">Serine protease</keyword>
<keyword evidence="3 8" id="KW-0378">Hydrolase</keyword>
<dbReference type="SUPFAM" id="SSF53474">
    <property type="entry name" value="alpha/beta-Hydrolases"/>
    <property type="match status" value="1"/>
</dbReference>
<evidence type="ECO:0000256" key="2">
    <source>
        <dbReference type="ARBA" id="ARBA00022670"/>
    </source>
</evidence>
<dbReference type="PANTHER" id="PTHR11757">
    <property type="entry name" value="PROTEASE FAMILY S9A OLIGOPEPTIDASE"/>
    <property type="match status" value="1"/>
</dbReference>
<dbReference type="InterPro" id="IPR002470">
    <property type="entry name" value="Peptidase_S9A"/>
</dbReference>
<dbReference type="GO" id="GO:0004252">
    <property type="term" value="F:serine-type endopeptidase activity"/>
    <property type="evidence" value="ECO:0007669"/>
    <property type="project" value="UniProtKB-EC"/>
</dbReference>
<evidence type="ECO:0000313" key="8">
    <source>
        <dbReference type="EMBL" id="CAA9348484.1"/>
    </source>
</evidence>
<comment type="similarity">
    <text evidence="1">Belongs to the peptidase S9A family.</text>
</comment>
<feature type="domain" description="Peptidase S9 prolyl oligopeptidase catalytic" evidence="6">
    <location>
        <begin position="502"/>
        <end position="708"/>
    </location>
</feature>
<dbReference type="InterPro" id="IPR051543">
    <property type="entry name" value="Serine_Peptidase_S9A"/>
</dbReference>